<reference evidence="2 3" key="1">
    <citation type="submission" date="2024-09" db="EMBL/GenBank/DDBJ databases">
        <title>Aeromonas strains Genome sequencing and assembly.</title>
        <authorList>
            <person name="Hu X."/>
            <person name="Tang B."/>
        </authorList>
    </citation>
    <scope>NUCLEOTIDE SEQUENCE [LARGE SCALE GENOMIC DNA]</scope>
    <source>
        <strain evidence="2 3">NB23SCDHY001</strain>
    </source>
</reference>
<dbReference type="GeneID" id="97221466"/>
<dbReference type="InterPro" id="IPR013783">
    <property type="entry name" value="Ig-like_fold"/>
</dbReference>
<feature type="non-terminal residue" evidence="2">
    <location>
        <position position="668"/>
    </location>
</feature>
<dbReference type="NCBIfam" id="TIGR03660">
    <property type="entry name" value="T1SS_rpt_143"/>
    <property type="match status" value="3"/>
</dbReference>
<dbReference type="InterPro" id="IPR043824">
    <property type="entry name" value="DUF5801"/>
</dbReference>
<dbReference type="Pfam" id="PF19116">
    <property type="entry name" value="DUF5801"/>
    <property type="match status" value="1"/>
</dbReference>
<dbReference type="Gene3D" id="2.60.40.10">
    <property type="entry name" value="Immunoglobulins"/>
    <property type="match status" value="1"/>
</dbReference>
<keyword evidence="3" id="KW-1185">Reference proteome</keyword>
<sequence length="668" mass="68427">MDIAGNRASDTLTVTVDTRAAIDIDDLDTDSILGHDSVTLSGSTTDVEVGQSVTITLVGQNGQTLYSGSALVGSDGRWQLNGLDLSNIQGPFEVRAEVTDLAGNRVIDGAPLIGQSDTLTLSEADLAKGPVSATGSLHTGAGLDGNLQVSFGADQSALEQLGLTSHGTALAYQTSGQTLTASAGGVTVFTLTLANDGSYRIVWHQSLDHGQDSLNLPFALEYRDSDGDLVSANLTVNLVDSTPPDFTIAPISLTEDGFTNAAAVVGQSQFVVGHQSDPLLADSAAFADQATTLARLNGSGISSDGHVLTFEFSGDRLLTGYYLDGNGKRVEVLKAELTASQSGSDIDGKITVSLNGPLDHQGSDQLSLGLTVSAKEIDGDETRADLQIAIHDGVDPGLGIDSGISLQEGASGQTLDGQLPVNVGSDRLVSLNFEASQPALDNLTSGGKPTSYQVNGNVITLLDAGGKTILTVTLGLDGKYQVVLDGVLDQPVSTNSVNLGLQVVGTDFDGDKSNLGTLNIQITDGVLPQVDPVSLTLVEDSDWSAPQTLSGDLNITAGSDPLAGISFDASQPGLQGLTSGGQPVVISISGNSISGAVNGQNVFTLTLDQKGHYVFTLNQPLDQGSVDSLLKAGFTLTDSDGDTVSSTLTVAIGDGANPVISAVTGTEM</sequence>
<dbReference type="InterPro" id="IPR019959">
    <property type="entry name" value="T1SS-143_rpt-cont_dom"/>
</dbReference>
<feature type="domain" description="DUF5801" evidence="1">
    <location>
        <begin position="547"/>
        <end position="649"/>
    </location>
</feature>
<evidence type="ECO:0000259" key="1">
    <source>
        <dbReference type="Pfam" id="PF19116"/>
    </source>
</evidence>
<evidence type="ECO:0000313" key="2">
    <source>
        <dbReference type="EMBL" id="MFM4894194.1"/>
    </source>
</evidence>
<dbReference type="EMBL" id="JBGXBU010000006">
    <property type="protein sequence ID" value="MFM4894194.1"/>
    <property type="molecule type" value="Genomic_DNA"/>
</dbReference>
<comment type="caution">
    <text evidence="2">The sequence shown here is derived from an EMBL/GenBank/DDBJ whole genome shotgun (WGS) entry which is preliminary data.</text>
</comment>
<gene>
    <name evidence="2" type="ORF">ACEUDJ_15170</name>
</gene>
<name>A0ABW9GUN1_9GAMM</name>
<dbReference type="Proteomes" id="UP001630969">
    <property type="component" value="Unassembled WGS sequence"/>
</dbReference>
<proteinExistence type="predicted"/>
<organism evidence="2 3">
    <name type="scientific">Aeromonas bivalvium</name>
    <dbReference type="NCBI Taxonomy" id="440079"/>
    <lineage>
        <taxon>Bacteria</taxon>
        <taxon>Pseudomonadati</taxon>
        <taxon>Pseudomonadota</taxon>
        <taxon>Gammaproteobacteria</taxon>
        <taxon>Aeromonadales</taxon>
        <taxon>Aeromonadaceae</taxon>
        <taxon>Aeromonas</taxon>
    </lineage>
</organism>
<evidence type="ECO:0000313" key="3">
    <source>
        <dbReference type="Proteomes" id="UP001630969"/>
    </source>
</evidence>
<dbReference type="RefSeq" id="WP_408791231.1">
    <property type="nucleotide sequence ID" value="NZ_JBGXBU010000006.1"/>
</dbReference>
<accession>A0ABW9GUN1</accession>
<protein>
    <submittedName>
        <fullName evidence="2">DUF5801 repeats-in-toxin domain-containing protein</fullName>
    </submittedName>
</protein>